<accession>A0ABP5H523</accession>
<comment type="caution">
    <text evidence="1">The sequence shown here is derived from an EMBL/GenBank/DDBJ whole genome shotgun (WGS) entry which is preliminary data.</text>
</comment>
<name>A0ABP5H523_9ACTN</name>
<reference evidence="2" key="1">
    <citation type="journal article" date="2019" name="Int. J. Syst. Evol. Microbiol.">
        <title>The Global Catalogue of Microorganisms (GCM) 10K type strain sequencing project: providing services to taxonomists for standard genome sequencing and annotation.</title>
        <authorList>
            <consortium name="The Broad Institute Genomics Platform"/>
            <consortium name="The Broad Institute Genome Sequencing Center for Infectious Disease"/>
            <person name="Wu L."/>
            <person name="Ma J."/>
        </authorList>
    </citation>
    <scope>NUCLEOTIDE SEQUENCE [LARGE SCALE GENOMIC DNA]</scope>
    <source>
        <strain evidence="2">JCM 15478</strain>
    </source>
</reference>
<evidence type="ECO:0000313" key="1">
    <source>
        <dbReference type="EMBL" id="GAA2065045.1"/>
    </source>
</evidence>
<gene>
    <name evidence="1" type="ORF">GCM10009801_10050</name>
</gene>
<organism evidence="1 2">
    <name type="scientific">Streptomyces albiaxialis</name>
    <dbReference type="NCBI Taxonomy" id="329523"/>
    <lineage>
        <taxon>Bacteria</taxon>
        <taxon>Bacillati</taxon>
        <taxon>Actinomycetota</taxon>
        <taxon>Actinomycetes</taxon>
        <taxon>Kitasatosporales</taxon>
        <taxon>Streptomycetaceae</taxon>
        <taxon>Streptomyces</taxon>
    </lineage>
</organism>
<protein>
    <submittedName>
        <fullName evidence="1">Uncharacterized protein</fullName>
    </submittedName>
</protein>
<evidence type="ECO:0000313" key="2">
    <source>
        <dbReference type="Proteomes" id="UP001500016"/>
    </source>
</evidence>
<keyword evidence="2" id="KW-1185">Reference proteome</keyword>
<proteinExistence type="predicted"/>
<dbReference type="EMBL" id="BAAAPE010000002">
    <property type="protein sequence ID" value="GAA2065045.1"/>
    <property type="molecule type" value="Genomic_DNA"/>
</dbReference>
<sequence length="61" mass="6818">MPVMNDISLPHRDWGNGTVPVDHAPDGATVLEIQCSRFNGYFVYGWWTPPIIWSAARCCAP</sequence>
<dbReference type="Proteomes" id="UP001500016">
    <property type="component" value="Unassembled WGS sequence"/>
</dbReference>